<gene>
    <name evidence="2" type="ORF">I6G64_04520</name>
    <name evidence="3" type="ORF">NCTC12961_01908</name>
</gene>
<dbReference type="EMBL" id="CP065673">
    <property type="protein sequence ID" value="QPS21686.1"/>
    <property type="molecule type" value="Genomic_DNA"/>
</dbReference>
<reference evidence="2 5" key="2">
    <citation type="submission" date="2020-12" db="EMBL/GenBank/DDBJ databases">
        <title>FDA dAtabase for Regulatory Grade micrObial Sequences (FDA-ARGOS): Supporting development and validation of Infectious Disease Dx tests.</title>
        <authorList>
            <person name="Sproer C."/>
            <person name="Gronow S."/>
            <person name="Severitt S."/>
            <person name="Schroder I."/>
            <person name="Tallon L."/>
            <person name="Sadzewicz L."/>
            <person name="Zhao X."/>
            <person name="Boylan J."/>
            <person name="Ott S."/>
            <person name="Bowen H."/>
            <person name="Vavikolanu K."/>
            <person name="Mehta A."/>
            <person name="Aluvathingal J."/>
            <person name="Nadendla S."/>
            <person name="Lowell S."/>
            <person name="Myers T."/>
            <person name="Yan Y."/>
            <person name="Sichtig H."/>
        </authorList>
    </citation>
    <scope>NUCLEOTIDE SEQUENCE [LARGE SCALE GENOMIC DNA]</scope>
    <source>
        <strain evidence="2 5">FDAARGOS_907</strain>
    </source>
</reference>
<feature type="transmembrane region" description="Helical" evidence="1">
    <location>
        <begin position="6"/>
        <end position="26"/>
    </location>
</feature>
<keyword evidence="1" id="KW-0812">Transmembrane</keyword>
<sequence length="143" mass="15140">MDTPYNLALLTGAGLSAIAALVHVWVIKAGPHGYRLCGAGDRFIRAAEAGKKFPAIATAGIALVLFIWALYALAGAGIIAPLPLLRPALCFITFIYLLRGIAGPVALRNTGRSHRFIVISSLICLCIGLVHLLGLIQRWNALA</sequence>
<protein>
    <submittedName>
        <fullName evidence="3">Uncharacterized protein</fullName>
    </submittedName>
</protein>
<dbReference type="AlphaFoldDB" id="A0A2X4U7A1"/>
<dbReference type="Proteomes" id="UP000248897">
    <property type="component" value="Chromosome 1"/>
</dbReference>
<keyword evidence="1" id="KW-0472">Membrane</keyword>
<dbReference type="Proteomes" id="UP000594967">
    <property type="component" value="Chromosome"/>
</dbReference>
<dbReference type="EMBL" id="LS483469">
    <property type="protein sequence ID" value="SQI35747.1"/>
    <property type="molecule type" value="Genomic_DNA"/>
</dbReference>
<evidence type="ECO:0000256" key="1">
    <source>
        <dbReference type="SAM" id="Phobius"/>
    </source>
</evidence>
<evidence type="ECO:0000313" key="2">
    <source>
        <dbReference type="EMBL" id="QPS21686.1"/>
    </source>
</evidence>
<name>A0A2X4U7A1_SERPL</name>
<keyword evidence="5" id="KW-1185">Reference proteome</keyword>
<evidence type="ECO:0000313" key="4">
    <source>
        <dbReference type="Proteomes" id="UP000248897"/>
    </source>
</evidence>
<feature type="transmembrane region" description="Helical" evidence="1">
    <location>
        <begin position="55"/>
        <end position="79"/>
    </location>
</feature>
<evidence type="ECO:0000313" key="5">
    <source>
        <dbReference type="Proteomes" id="UP000594967"/>
    </source>
</evidence>
<feature type="transmembrane region" description="Helical" evidence="1">
    <location>
        <begin position="85"/>
        <end position="107"/>
    </location>
</feature>
<proteinExistence type="predicted"/>
<organism evidence="3 4">
    <name type="scientific">Serratia plymuthica</name>
    <dbReference type="NCBI Taxonomy" id="82996"/>
    <lineage>
        <taxon>Bacteria</taxon>
        <taxon>Pseudomonadati</taxon>
        <taxon>Pseudomonadota</taxon>
        <taxon>Gammaproteobacteria</taxon>
        <taxon>Enterobacterales</taxon>
        <taxon>Yersiniaceae</taxon>
        <taxon>Serratia</taxon>
    </lineage>
</organism>
<evidence type="ECO:0000313" key="3">
    <source>
        <dbReference type="EMBL" id="SQI35747.1"/>
    </source>
</evidence>
<keyword evidence="1" id="KW-1133">Transmembrane helix</keyword>
<reference evidence="3 4" key="1">
    <citation type="submission" date="2018-06" db="EMBL/GenBank/DDBJ databases">
        <authorList>
            <consortium name="Pathogen Informatics"/>
            <person name="Doyle S."/>
        </authorList>
    </citation>
    <scope>NUCLEOTIDE SEQUENCE [LARGE SCALE GENOMIC DNA]</scope>
    <source>
        <strain evidence="3 4">NCTC12961</strain>
    </source>
</reference>
<feature type="transmembrane region" description="Helical" evidence="1">
    <location>
        <begin position="116"/>
        <end position="136"/>
    </location>
</feature>
<dbReference type="RefSeq" id="WP_063199988.1">
    <property type="nucleotide sequence ID" value="NZ_CAMITG010000003.1"/>
</dbReference>
<accession>A0A2X4U7A1</accession>